<keyword evidence="3" id="KW-1185">Reference proteome</keyword>
<reference evidence="2" key="1">
    <citation type="submission" date="2020-04" db="EMBL/GenBank/DDBJ databases">
        <title>Genome Assembly and Annotation of Botryosphaeria dothidea sdau 11-99, a Latent Pathogen of Apple Fruit Ring Rot in China.</title>
        <authorList>
            <person name="Yu C."/>
            <person name="Diao Y."/>
            <person name="Lu Q."/>
            <person name="Zhao J."/>
            <person name="Cui S."/>
            <person name="Peng C."/>
            <person name="He B."/>
            <person name="Liu H."/>
        </authorList>
    </citation>
    <scope>NUCLEOTIDE SEQUENCE [LARGE SCALE GENOMIC DNA]</scope>
    <source>
        <strain evidence="2">Sdau11-99</strain>
    </source>
</reference>
<dbReference type="Proteomes" id="UP000572817">
    <property type="component" value="Unassembled WGS sequence"/>
</dbReference>
<proteinExistence type="predicted"/>
<sequence>MSDEEREPSAVDHDLTDDTSAVGRSRQAGHAAESAVINHEDAVMPTAENVLSSVFTAGRLSVATNRDAEPRDMTQTPARTAKGAGAQIAEAASEAAEAVVDTAREVKSIISESAVKAGKKLDGKAESSLGPYGSPGTCVPSDLDPLAEAVHAGLDLECSESKSNEDDGQDRESCAGAEATEEEDNEK</sequence>
<comment type="caution">
    <text evidence="2">The sequence shown here is derived from an EMBL/GenBank/DDBJ whole genome shotgun (WGS) entry which is preliminary data.</text>
</comment>
<accession>A0A8H4MZF4</accession>
<feature type="compositionally biased region" description="Basic and acidic residues" evidence="1">
    <location>
        <begin position="7"/>
        <end position="16"/>
    </location>
</feature>
<feature type="region of interest" description="Disordered" evidence="1">
    <location>
        <begin position="1"/>
        <end position="34"/>
    </location>
</feature>
<dbReference type="EMBL" id="WWBZ02000082">
    <property type="protein sequence ID" value="KAF4301453.1"/>
    <property type="molecule type" value="Genomic_DNA"/>
</dbReference>
<name>A0A8H4MZF4_9PEZI</name>
<organism evidence="2 3">
    <name type="scientific">Botryosphaeria dothidea</name>
    <dbReference type="NCBI Taxonomy" id="55169"/>
    <lineage>
        <taxon>Eukaryota</taxon>
        <taxon>Fungi</taxon>
        <taxon>Dikarya</taxon>
        <taxon>Ascomycota</taxon>
        <taxon>Pezizomycotina</taxon>
        <taxon>Dothideomycetes</taxon>
        <taxon>Dothideomycetes incertae sedis</taxon>
        <taxon>Botryosphaeriales</taxon>
        <taxon>Botryosphaeriaceae</taxon>
        <taxon>Botryosphaeria</taxon>
    </lineage>
</organism>
<dbReference type="AlphaFoldDB" id="A0A8H4MZF4"/>
<protein>
    <submittedName>
        <fullName evidence="2">Uncharacterized protein</fullName>
    </submittedName>
</protein>
<evidence type="ECO:0000313" key="3">
    <source>
        <dbReference type="Proteomes" id="UP000572817"/>
    </source>
</evidence>
<evidence type="ECO:0000313" key="2">
    <source>
        <dbReference type="EMBL" id="KAF4301453.1"/>
    </source>
</evidence>
<feature type="compositionally biased region" description="Basic and acidic residues" evidence="1">
    <location>
        <begin position="159"/>
        <end position="173"/>
    </location>
</feature>
<gene>
    <name evidence="2" type="ORF">GTA08_BOTSDO10841</name>
</gene>
<feature type="region of interest" description="Disordered" evidence="1">
    <location>
        <begin position="115"/>
        <end position="144"/>
    </location>
</feature>
<evidence type="ECO:0000256" key="1">
    <source>
        <dbReference type="SAM" id="MobiDB-lite"/>
    </source>
</evidence>
<feature type="region of interest" description="Disordered" evidence="1">
    <location>
        <begin position="157"/>
        <end position="187"/>
    </location>
</feature>
<dbReference type="OrthoDB" id="3930840at2759"/>